<dbReference type="EMBL" id="BSSD01000001">
    <property type="protein sequence ID" value="GLW89820.1"/>
    <property type="molecule type" value="Genomic_DNA"/>
</dbReference>
<comment type="caution">
    <text evidence="1">The sequence shown here is derived from an EMBL/GenBank/DDBJ whole genome shotgun (WGS) entry which is preliminary data.</text>
</comment>
<evidence type="ECO:0000313" key="1">
    <source>
        <dbReference type="EMBL" id="GLW89820.1"/>
    </source>
</evidence>
<sequence>MPVDLRAVASDYLARRFPGRDPDYRRPQVRLDTDFCRRVARHHDQAPTRADVGDAYLVLCREDLAQYAAIQAAGIVVRPWRGEGQPYPDSRALIDQVTRTGVLWLYLTRCGHGTGTVADHPLLELSGVEVDGEALCHNDILRVVHDLFGHVAARAGFGPRGEFTATGAHLRLYPEAAWPAVFTEQVGQICWYFYGDHLATGGPRYPEQKVFLYPQPFLDEFRRQFHPAR</sequence>
<keyword evidence="2" id="KW-1185">Reference proteome</keyword>
<protein>
    <submittedName>
        <fullName evidence="1">Uncharacterized protein</fullName>
    </submittedName>
</protein>
<gene>
    <name evidence="1" type="ORF">Aglo03_06360</name>
</gene>
<dbReference type="AlphaFoldDB" id="A0A9W6QHG4"/>
<dbReference type="RefSeq" id="WP_285607318.1">
    <property type="nucleotide sequence ID" value="NZ_BSSD01000001.1"/>
</dbReference>
<accession>A0A9W6QHG4</accession>
<evidence type="ECO:0000313" key="2">
    <source>
        <dbReference type="Proteomes" id="UP001165042"/>
    </source>
</evidence>
<organism evidence="1 2">
    <name type="scientific">Actinokineospora globicatena</name>
    <dbReference type="NCBI Taxonomy" id="103729"/>
    <lineage>
        <taxon>Bacteria</taxon>
        <taxon>Bacillati</taxon>
        <taxon>Actinomycetota</taxon>
        <taxon>Actinomycetes</taxon>
        <taxon>Pseudonocardiales</taxon>
        <taxon>Pseudonocardiaceae</taxon>
        <taxon>Actinokineospora</taxon>
    </lineage>
</organism>
<proteinExistence type="predicted"/>
<reference evidence="1" key="1">
    <citation type="submission" date="2023-02" db="EMBL/GenBank/DDBJ databases">
        <title>Actinokineospora globicatena NBRC 15670.</title>
        <authorList>
            <person name="Ichikawa N."/>
            <person name="Sato H."/>
            <person name="Tonouchi N."/>
        </authorList>
    </citation>
    <scope>NUCLEOTIDE SEQUENCE</scope>
    <source>
        <strain evidence="1">NBRC 15670</strain>
    </source>
</reference>
<name>A0A9W6QHG4_9PSEU</name>
<dbReference type="Proteomes" id="UP001165042">
    <property type="component" value="Unassembled WGS sequence"/>
</dbReference>